<dbReference type="STRING" id="1223802.SUTH_01196"/>
<evidence type="ECO:0000256" key="1">
    <source>
        <dbReference type="ARBA" id="ARBA00022649"/>
    </source>
</evidence>
<dbReference type="InterPro" id="IPR009956">
    <property type="entry name" value="Post-segregation_anti-tox_CcdA"/>
</dbReference>
<dbReference type="OrthoDB" id="8687660at2"/>
<gene>
    <name evidence="2" type="ORF">SUTH_01196</name>
</gene>
<sequence>MSAHPKKAANLTVRADLLEEARARKINLSQTLEVALSVELKKCRETEWLEQNKEAIAAYGRFVEKHGVFSDRFRNFMREG</sequence>
<dbReference type="HOGENOM" id="CLU_157097_2_1_4"/>
<dbReference type="Pfam" id="PF07362">
    <property type="entry name" value="CcdA"/>
    <property type="match status" value="1"/>
</dbReference>
<dbReference type="Proteomes" id="UP000031637">
    <property type="component" value="Chromosome"/>
</dbReference>
<dbReference type="RefSeq" id="WP_041097835.1">
    <property type="nucleotide sequence ID" value="NZ_AP012547.1"/>
</dbReference>
<dbReference type="AlphaFoldDB" id="W0SD66"/>
<reference evidence="2 3" key="1">
    <citation type="journal article" date="2014" name="Syst. Appl. Microbiol.">
        <title>Complete genomes of freshwater sulfur oxidizers Sulfuricella denitrificans skB26 and Sulfuritalea hydrogenivorans sk43H: genetic insights into the sulfur oxidation pathway of betaproteobacteria.</title>
        <authorList>
            <person name="Watanabe T."/>
            <person name="Kojima H."/>
            <person name="Fukui M."/>
        </authorList>
    </citation>
    <scope>NUCLEOTIDE SEQUENCE [LARGE SCALE GENOMIC DNA]</scope>
    <source>
        <strain evidence="2">DSM22779</strain>
    </source>
</reference>
<organism evidence="2 3">
    <name type="scientific">Sulfuritalea hydrogenivorans sk43H</name>
    <dbReference type="NCBI Taxonomy" id="1223802"/>
    <lineage>
        <taxon>Bacteria</taxon>
        <taxon>Pseudomonadati</taxon>
        <taxon>Pseudomonadota</taxon>
        <taxon>Betaproteobacteria</taxon>
        <taxon>Nitrosomonadales</taxon>
        <taxon>Sterolibacteriaceae</taxon>
        <taxon>Sulfuritalea</taxon>
    </lineage>
</organism>
<evidence type="ECO:0000313" key="2">
    <source>
        <dbReference type="EMBL" id="BAO28996.1"/>
    </source>
</evidence>
<dbReference type="EMBL" id="AP012547">
    <property type="protein sequence ID" value="BAO28996.1"/>
    <property type="molecule type" value="Genomic_DNA"/>
</dbReference>
<proteinExistence type="predicted"/>
<keyword evidence="1" id="KW-1277">Toxin-antitoxin system</keyword>
<protein>
    <recommendedName>
        <fullName evidence="4">Acetoacetyl-CoA synthase</fullName>
    </recommendedName>
</protein>
<evidence type="ECO:0008006" key="4">
    <source>
        <dbReference type="Google" id="ProtNLM"/>
    </source>
</evidence>
<accession>W0SD66</accession>
<keyword evidence="3" id="KW-1185">Reference proteome</keyword>
<name>W0SD66_9PROT</name>
<evidence type="ECO:0000313" key="3">
    <source>
        <dbReference type="Proteomes" id="UP000031637"/>
    </source>
</evidence>
<dbReference type="KEGG" id="shd:SUTH_01196"/>